<sequence>MASASIATSYFDLFHSAALTVLSRNCQPLKHDSGLPNLSRFCVEACAFLQDCIGIVCVNRSVLAGSSIVIPFDTPELMPYDIERRLAVITPHLFASIDIKLSKAGGPATSSSSLSNEPESSSTESSVLPAPTSTPTIPLLPTNLPSLIKVHQLPHSSFHIRPNPVDEFIPRVLKSDGIMKALSGEAPEYLMDLSGDETSASRDQLVARFTALQKQVMDGLEAKVVTYQEQFQELERLAALYEILKSVQKEDLVRAMAAQ</sequence>
<evidence type="ECO:0000256" key="1">
    <source>
        <dbReference type="SAM" id="MobiDB-lite"/>
    </source>
</evidence>
<feature type="compositionally biased region" description="Low complexity" evidence="1">
    <location>
        <begin position="110"/>
        <end position="134"/>
    </location>
</feature>
<keyword evidence="3" id="KW-1185">Reference proteome</keyword>
<reference evidence="2 3" key="1">
    <citation type="submission" date="2016-07" db="EMBL/GenBank/DDBJ databases">
        <title>Pervasive Adenine N6-methylation of Active Genes in Fungi.</title>
        <authorList>
            <consortium name="DOE Joint Genome Institute"/>
            <person name="Mondo S.J."/>
            <person name="Dannebaum R.O."/>
            <person name="Kuo R.C."/>
            <person name="Labutti K."/>
            <person name="Haridas S."/>
            <person name="Kuo A."/>
            <person name="Salamov A."/>
            <person name="Ahrendt S.R."/>
            <person name="Lipzen A."/>
            <person name="Sullivan W."/>
            <person name="Andreopoulos W.B."/>
            <person name="Clum A."/>
            <person name="Lindquist E."/>
            <person name="Daum C."/>
            <person name="Ramamoorthy G.K."/>
            <person name="Gryganskyi A."/>
            <person name="Culley D."/>
            <person name="Magnuson J.K."/>
            <person name="James T.Y."/>
            <person name="O'Malley M.A."/>
            <person name="Stajich J.E."/>
            <person name="Spatafora J.W."/>
            <person name="Visel A."/>
            <person name="Grigoriev I.V."/>
        </authorList>
    </citation>
    <scope>NUCLEOTIDE SEQUENCE [LARGE SCALE GENOMIC DNA]</scope>
    <source>
        <strain evidence="2 3">JEL800</strain>
    </source>
</reference>
<protein>
    <submittedName>
        <fullName evidence="2">Uncharacterized protein</fullName>
    </submittedName>
</protein>
<evidence type="ECO:0000313" key="2">
    <source>
        <dbReference type="EMBL" id="ORY45242.1"/>
    </source>
</evidence>
<comment type="caution">
    <text evidence="2">The sequence shown here is derived from an EMBL/GenBank/DDBJ whole genome shotgun (WGS) entry which is preliminary data.</text>
</comment>
<dbReference type="OrthoDB" id="2160735at2759"/>
<dbReference type="AlphaFoldDB" id="A0A1Y2CDZ1"/>
<gene>
    <name evidence="2" type="ORF">BCR33DRAFT_737602</name>
</gene>
<feature type="region of interest" description="Disordered" evidence="1">
    <location>
        <begin position="103"/>
        <end position="134"/>
    </location>
</feature>
<evidence type="ECO:0000313" key="3">
    <source>
        <dbReference type="Proteomes" id="UP000193642"/>
    </source>
</evidence>
<dbReference type="EMBL" id="MCGO01000020">
    <property type="protein sequence ID" value="ORY45242.1"/>
    <property type="molecule type" value="Genomic_DNA"/>
</dbReference>
<organism evidence="2 3">
    <name type="scientific">Rhizoclosmatium globosum</name>
    <dbReference type="NCBI Taxonomy" id="329046"/>
    <lineage>
        <taxon>Eukaryota</taxon>
        <taxon>Fungi</taxon>
        <taxon>Fungi incertae sedis</taxon>
        <taxon>Chytridiomycota</taxon>
        <taxon>Chytridiomycota incertae sedis</taxon>
        <taxon>Chytridiomycetes</taxon>
        <taxon>Chytridiales</taxon>
        <taxon>Chytriomycetaceae</taxon>
        <taxon>Rhizoclosmatium</taxon>
    </lineage>
</organism>
<dbReference type="Proteomes" id="UP000193642">
    <property type="component" value="Unassembled WGS sequence"/>
</dbReference>
<proteinExistence type="predicted"/>
<accession>A0A1Y2CDZ1</accession>
<name>A0A1Y2CDZ1_9FUNG</name>